<proteinExistence type="predicted"/>
<evidence type="ECO:0000313" key="2">
    <source>
        <dbReference type="Proteomes" id="UP000199034"/>
    </source>
</evidence>
<protein>
    <submittedName>
        <fullName evidence="1">Uncharacterized protein</fullName>
    </submittedName>
</protein>
<dbReference type="Proteomes" id="UP000199034">
    <property type="component" value="Unassembled WGS sequence"/>
</dbReference>
<dbReference type="EMBL" id="FMZM01000017">
    <property type="protein sequence ID" value="SDE22389.1"/>
    <property type="molecule type" value="Genomic_DNA"/>
</dbReference>
<name>A0A1G7B5N3_9ACTN</name>
<keyword evidence="2" id="KW-1185">Reference proteome</keyword>
<dbReference type="STRING" id="1045774.SAMN05421872_11740"/>
<accession>A0A1G7B5N3</accession>
<reference evidence="2" key="1">
    <citation type="submission" date="2016-10" db="EMBL/GenBank/DDBJ databases">
        <authorList>
            <person name="Varghese N."/>
            <person name="Submissions S."/>
        </authorList>
    </citation>
    <scope>NUCLEOTIDE SEQUENCE [LARGE SCALE GENOMIC DNA]</scope>
    <source>
        <strain evidence="2">CGMCC 4.6858</strain>
    </source>
</reference>
<gene>
    <name evidence="1" type="ORF">SAMN05421872_11740</name>
</gene>
<organism evidence="1 2">
    <name type="scientific">Nocardioides lianchengensis</name>
    <dbReference type="NCBI Taxonomy" id="1045774"/>
    <lineage>
        <taxon>Bacteria</taxon>
        <taxon>Bacillati</taxon>
        <taxon>Actinomycetota</taxon>
        <taxon>Actinomycetes</taxon>
        <taxon>Propionibacteriales</taxon>
        <taxon>Nocardioidaceae</taxon>
        <taxon>Nocardioides</taxon>
    </lineage>
</organism>
<dbReference type="OrthoDB" id="9789043at2"/>
<dbReference type="RefSeq" id="WP_090860801.1">
    <property type="nucleotide sequence ID" value="NZ_FMZM01000017.1"/>
</dbReference>
<sequence>MNLRTILTLGAAAMVTGFLALGSGQVQAVTPHGPISGVDVNDVRATGTVPVNGIFKSGGATFGGFTVGCIGGTVGGEVDRGPNTAPQLRFGSLSVACDSWWGDDAVITLVNDAACRVVVTMADSIVHDTNAVDSGATAGGDPSDVDGSASIPVVAAPTGPCLRVSILGGCSFHVLGTMGVDFDEAIKTVSGVTYQDIVLKGTGLTTRSPSFGCLGLVTNGGTIVLNNIRFNLKVTAGTIGRGINFYH</sequence>
<evidence type="ECO:0000313" key="1">
    <source>
        <dbReference type="EMBL" id="SDE22389.1"/>
    </source>
</evidence>
<dbReference type="AlphaFoldDB" id="A0A1G7B5N3"/>